<dbReference type="RefSeq" id="WP_190462206.1">
    <property type="nucleotide sequence ID" value="NZ_JACJPW010000006.1"/>
</dbReference>
<feature type="coiled-coil region" evidence="1">
    <location>
        <begin position="90"/>
        <end position="205"/>
    </location>
</feature>
<evidence type="ECO:0000256" key="2">
    <source>
        <dbReference type="SAM" id="MobiDB-lite"/>
    </source>
</evidence>
<keyword evidence="4" id="KW-1185">Reference proteome</keyword>
<feature type="region of interest" description="Disordered" evidence="2">
    <location>
        <begin position="413"/>
        <end position="462"/>
    </location>
</feature>
<evidence type="ECO:0000313" key="3">
    <source>
        <dbReference type="EMBL" id="MBD2180232.1"/>
    </source>
</evidence>
<evidence type="ECO:0000256" key="1">
    <source>
        <dbReference type="SAM" id="Coils"/>
    </source>
</evidence>
<gene>
    <name evidence="3" type="ORF">H6G03_03730</name>
</gene>
<reference evidence="3" key="2">
    <citation type="submission" date="2020-08" db="EMBL/GenBank/DDBJ databases">
        <authorList>
            <person name="Chen M."/>
            <person name="Teng W."/>
            <person name="Zhao L."/>
            <person name="Hu C."/>
            <person name="Zhou Y."/>
            <person name="Han B."/>
            <person name="Song L."/>
            <person name="Shu W."/>
        </authorList>
    </citation>
    <scope>NUCLEOTIDE SEQUENCE</scope>
    <source>
        <strain evidence="3">FACHB-1375</strain>
    </source>
</reference>
<dbReference type="AlphaFoldDB" id="A0A926ZFM3"/>
<feature type="compositionally biased region" description="Basic and acidic residues" evidence="2">
    <location>
        <begin position="423"/>
        <end position="432"/>
    </location>
</feature>
<keyword evidence="1" id="KW-0175">Coiled coil</keyword>
<proteinExistence type="predicted"/>
<name>A0A926ZFM3_9CYAN</name>
<accession>A0A926ZFM3</accession>
<sequence>MSEAQNDNGKALPDSTAGIDTSEETIVDLAELADETESDDRPEKLQTEYRVPTPELEPEDIRTVLEDIVDSDREIAEALAWQSDADVLELVALSEALREQNTELIEHTEELENLLDECHNALQAQIERTQVAETKLVEQTNQLKVTQEQLTRLFRELESSHQVAQRQQILIETLNDQLQSSQERVAQLERQCALTQQRYNEQSQLLMQRETACRELQDRLQRQQRYTLQFKAALDKCLDMPGIKEFSGSTSSPALPAVAESNHENTLEFQRLVLKPQPIQPWSAELESDDRDIAAEDTELGYLTTHPGARAELPSADIISSIADEEEIDIDTEEETIINPFFSAAESNLSLASNLPTSPASDSTLDINKTEVELWQELERLTQDTVLPENAALAGDRVAPEAYANYIPPLHDAIASGSESGEDGPKQEEESIAKAATSDSSITPAVPALAGNESIAQAPNWPSPVVYPQRHPKKIKSLAAIDLPSFPRIKKA</sequence>
<feature type="compositionally biased region" description="Acidic residues" evidence="2">
    <location>
        <begin position="21"/>
        <end position="38"/>
    </location>
</feature>
<dbReference type="Proteomes" id="UP000641646">
    <property type="component" value="Unassembled WGS sequence"/>
</dbReference>
<evidence type="ECO:0000313" key="4">
    <source>
        <dbReference type="Proteomes" id="UP000641646"/>
    </source>
</evidence>
<protein>
    <submittedName>
        <fullName evidence="3">Uncharacterized protein</fullName>
    </submittedName>
</protein>
<comment type="caution">
    <text evidence="3">The sequence shown here is derived from an EMBL/GenBank/DDBJ whole genome shotgun (WGS) entry which is preliminary data.</text>
</comment>
<feature type="region of interest" description="Disordered" evidence="2">
    <location>
        <begin position="1"/>
        <end position="51"/>
    </location>
</feature>
<reference evidence="3" key="1">
    <citation type="journal article" date="2015" name="ISME J.">
        <title>Draft Genome Sequence of Streptomyces incarnatus NRRL8089, which Produces the Nucleoside Antibiotic Sinefungin.</title>
        <authorList>
            <person name="Oshima K."/>
            <person name="Hattori M."/>
            <person name="Shimizu H."/>
            <person name="Fukuda K."/>
            <person name="Nemoto M."/>
            <person name="Inagaki K."/>
            <person name="Tamura T."/>
        </authorList>
    </citation>
    <scope>NUCLEOTIDE SEQUENCE</scope>
    <source>
        <strain evidence="3">FACHB-1375</strain>
    </source>
</reference>
<organism evidence="3 4">
    <name type="scientific">Aerosakkonema funiforme FACHB-1375</name>
    <dbReference type="NCBI Taxonomy" id="2949571"/>
    <lineage>
        <taxon>Bacteria</taxon>
        <taxon>Bacillati</taxon>
        <taxon>Cyanobacteriota</taxon>
        <taxon>Cyanophyceae</taxon>
        <taxon>Oscillatoriophycideae</taxon>
        <taxon>Aerosakkonematales</taxon>
        <taxon>Aerosakkonemataceae</taxon>
        <taxon>Aerosakkonema</taxon>
    </lineage>
</organism>
<dbReference type="EMBL" id="JACJPW010000006">
    <property type="protein sequence ID" value="MBD2180232.1"/>
    <property type="molecule type" value="Genomic_DNA"/>
</dbReference>